<dbReference type="RefSeq" id="WP_304120071.1">
    <property type="nucleotide sequence ID" value="NZ_DYZA01000001.1"/>
</dbReference>
<keyword evidence="2" id="KW-0812">Transmembrane</keyword>
<organism evidence="3 4">
    <name type="scientific">Mailhella massiliensis</name>
    <dbReference type="NCBI Taxonomy" id="1903261"/>
    <lineage>
        <taxon>Bacteria</taxon>
        <taxon>Pseudomonadati</taxon>
        <taxon>Thermodesulfobacteriota</taxon>
        <taxon>Desulfovibrionia</taxon>
        <taxon>Desulfovibrionales</taxon>
        <taxon>Desulfovibrionaceae</taxon>
        <taxon>Mailhella</taxon>
    </lineage>
</organism>
<evidence type="ECO:0000256" key="2">
    <source>
        <dbReference type="SAM" id="Phobius"/>
    </source>
</evidence>
<gene>
    <name evidence="3" type="ORF">K8W16_00025</name>
</gene>
<accession>A0A921ATX4</accession>
<dbReference type="AlphaFoldDB" id="A0A921ATX4"/>
<comment type="caution">
    <text evidence="3">The sequence shown here is derived from an EMBL/GenBank/DDBJ whole genome shotgun (WGS) entry which is preliminary data.</text>
</comment>
<reference evidence="3" key="2">
    <citation type="submission" date="2021-09" db="EMBL/GenBank/DDBJ databases">
        <authorList>
            <person name="Gilroy R."/>
        </authorList>
    </citation>
    <scope>NUCLEOTIDE SEQUENCE</scope>
    <source>
        <strain evidence="3">ChiGjej2B2-19336</strain>
    </source>
</reference>
<dbReference type="EMBL" id="DYZA01000001">
    <property type="protein sequence ID" value="HJD96026.1"/>
    <property type="molecule type" value="Genomic_DNA"/>
</dbReference>
<feature type="region of interest" description="Disordered" evidence="1">
    <location>
        <begin position="41"/>
        <end position="69"/>
    </location>
</feature>
<protein>
    <submittedName>
        <fullName evidence="3">Uncharacterized protein</fullName>
    </submittedName>
</protein>
<feature type="transmembrane region" description="Helical" evidence="2">
    <location>
        <begin position="101"/>
        <end position="118"/>
    </location>
</feature>
<evidence type="ECO:0000313" key="4">
    <source>
        <dbReference type="Proteomes" id="UP000698963"/>
    </source>
</evidence>
<feature type="transmembrane region" description="Helical" evidence="2">
    <location>
        <begin position="76"/>
        <end position="95"/>
    </location>
</feature>
<evidence type="ECO:0000256" key="1">
    <source>
        <dbReference type="SAM" id="MobiDB-lite"/>
    </source>
</evidence>
<dbReference type="Proteomes" id="UP000698963">
    <property type="component" value="Unassembled WGS sequence"/>
</dbReference>
<sequence>MRMKVTPQQIAERYAAMSDEELEALDPRKLTAGAAALREEELKRRGVADTPGQEERRAAREASREETRRKDHVRQLAAVALAAAALFMEFVAVRFADIPRYALTAVIVALCVLALYVLRGRR</sequence>
<proteinExistence type="predicted"/>
<evidence type="ECO:0000313" key="3">
    <source>
        <dbReference type="EMBL" id="HJD96026.1"/>
    </source>
</evidence>
<keyword evidence="2" id="KW-0472">Membrane</keyword>
<keyword evidence="2" id="KW-1133">Transmembrane helix</keyword>
<name>A0A921ATX4_9BACT</name>
<reference evidence="3" key="1">
    <citation type="journal article" date="2021" name="PeerJ">
        <title>Extensive microbial diversity within the chicken gut microbiome revealed by metagenomics and culture.</title>
        <authorList>
            <person name="Gilroy R."/>
            <person name="Ravi A."/>
            <person name="Getino M."/>
            <person name="Pursley I."/>
            <person name="Horton D.L."/>
            <person name="Alikhan N.F."/>
            <person name="Baker D."/>
            <person name="Gharbi K."/>
            <person name="Hall N."/>
            <person name="Watson M."/>
            <person name="Adriaenssens E.M."/>
            <person name="Foster-Nyarko E."/>
            <person name="Jarju S."/>
            <person name="Secka A."/>
            <person name="Antonio M."/>
            <person name="Oren A."/>
            <person name="Chaudhuri R.R."/>
            <person name="La Ragione R."/>
            <person name="Hildebrand F."/>
            <person name="Pallen M.J."/>
        </authorList>
    </citation>
    <scope>NUCLEOTIDE SEQUENCE</scope>
    <source>
        <strain evidence="3">ChiGjej2B2-19336</strain>
    </source>
</reference>